<dbReference type="AlphaFoldDB" id="A0AAE3ITP2"/>
<dbReference type="RefSeq" id="WP_263073438.1">
    <property type="nucleotide sequence ID" value="NZ_JAOUSF010000003.1"/>
</dbReference>
<dbReference type="InterPro" id="IPR058620">
    <property type="entry name" value="YtrI_C"/>
</dbReference>
<dbReference type="EMBL" id="JAOUSF010000003">
    <property type="protein sequence ID" value="MCU9614197.1"/>
    <property type="molecule type" value="Genomic_DNA"/>
</dbReference>
<feature type="transmembrane region" description="Helical" evidence="2">
    <location>
        <begin position="15"/>
        <end position="34"/>
    </location>
</feature>
<organism evidence="4 5">
    <name type="scientific">Perspicuibacillus lycopersici</name>
    <dbReference type="NCBI Taxonomy" id="1325689"/>
    <lineage>
        <taxon>Bacteria</taxon>
        <taxon>Bacillati</taxon>
        <taxon>Bacillota</taxon>
        <taxon>Bacilli</taxon>
        <taxon>Bacillales</taxon>
        <taxon>Bacillaceae</taxon>
        <taxon>Perspicuibacillus</taxon>
    </lineage>
</organism>
<dbReference type="Proteomes" id="UP001209318">
    <property type="component" value="Unassembled WGS sequence"/>
</dbReference>
<protein>
    <submittedName>
        <fullName evidence="4">Sporulation protein</fullName>
    </submittedName>
</protein>
<dbReference type="NCBIfam" id="NF041479">
    <property type="entry name" value="spor_membprot_YtrI"/>
    <property type="match status" value="1"/>
</dbReference>
<evidence type="ECO:0000256" key="1">
    <source>
        <dbReference type="SAM" id="Coils"/>
    </source>
</evidence>
<dbReference type="InterPro" id="IPR048198">
    <property type="entry name" value="YtrI"/>
</dbReference>
<comment type="caution">
    <text evidence="4">The sequence shown here is derived from an EMBL/GenBank/DDBJ whole genome shotgun (WGS) entry which is preliminary data.</text>
</comment>
<gene>
    <name evidence="4" type="ORF">OEV98_11555</name>
</gene>
<evidence type="ECO:0000313" key="5">
    <source>
        <dbReference type="Proteomes" id="UP001209318"/>
    </source>
</evidence>
<keyword evidence="2" id="KW-0812">Transmembrane</keyword>
<proteinExistence type="predicted"/>
<evidence type="ECO:0000259" key="3">
    <source>
        <dbReference type="Pfam" id="PF26347"/>
    </source>
</evidence>
<sequence length="167" mass="19946">MRVPPYYRSPNWQRVFFGVVIGAIISWCVFLFMFGKMQEKQAQTIHKQEELIAELEKEKNIWQEDYKKLNDKNLELLTVQEIVVKLTNANKYHIDSLSEFQVTEDIKEDINMVLAKDLNLVFNSRELLKKAIENRPVRINNKRYKLIIREMVIYTTLIIRIELEIAE</sequence>
<name>A0AAE3ITP2_9BACI</name>
<keyword evidence="1" id="KW-0175">Coiled coil</keyword>
<keyword evidence="2" id="KW-1133">Transmembrane helix</keyword>
<evidence type="ECO:0000256" key="2">
    <source>
        <dbReference type="SAM" id="Phobius"/>
    </source>
</evidence>
<keyword evidence="2" id="KW-0472">Membrane</keyword>
<accession>A0AAE3ITP2</accession>
<reference evidence="4" key="1">
    <citation type="submission" date="2022-10" db="EMBL/GenBank/DDBJ databases">
        <title>Description of Fervidibacillus gen. nov. in the family Fervidibacillaceae fam. nov. with two species, Fervidibacillus albus sp. nov., and Fervidibacillus halotolerans sp. nov., isolated from tidal flat sediments.</title>
        <authorList>
            <person name="Kwon K.K."/>
            <person name="Yang S.-H."/>
        </authorList>
    </citation>
    <scope>NUCLEOTIDE SEQUENCE</scope>
    <source>
        <strain evidence="4">JCM 19140</strain>
    </source>
</reference>
<keyword evidence="5" id="KW-1185">Reference proteome</keyword>
<dbReference type="Pfam" id="PF26347">
    <property type="entry name" value="YtrI_sporulation"/>
    <property type="match status" value="1"/>
</dbReference>
<evidence type="ECO:0000313" key="4">
    <source>
        <dbReference type="EMBL" id="MCU9614197.1"/>
    </source>
</evidence>
<feature type="coiled-coil region" evidence="1">
    <location>
        <begin position="38"/>
        <end position="72"/>
    </location>
</feature>
<feature type="domain" description="Sporulation membrane protein YtrI C-terminal" evidence="3">
    <location>
        <begin position="80"/>
        <end position="163"/>
    </location>
</feature>